<comment type="similarity">
    <text evidence="1 8">Belongs to the cytidylate kinase family. Type 1 subfamily.</text>
</comment>
<gene>
    <name evidence="8" type="primary">cmk</name>
    <name evidence="10" type="ORF">CLV29_1049</name>
</gene>
<dbReference type="CDD" id="cd02020">
    <property type="entry name" value="CMPK"/>
    <property type="match status" value="1"/>
</dbReference>
<dbReference type="NCBIfam" id="TIGR00017">
    <property type="entry name" value="cmk"/>
    <property type="match status" value="1"/>
</dbReference>
<organism evidence="10 11">
    <name type="scientific">Naumannella halotolerans</name>
    <dbReference type="NCBI Taxonomy" id="993414"/>
    <lineage>
        <taxon>Bacteria</taxon>
        <taxon>Bacillati</taxon>
        <taxon>Actinomycetota</taxon>
        <taxon>Actinomycetes</taxon>
        <taxon>Propionibacteriales</taxon>
        <taxon>Propionibacteriaceae</taxon>
        <taxon>Naumannella</taxon>
    </lineage>
</organism>
<keyword evidence="11" id="KW-1185">Reference proteome</keyword>
<evidence type="ECO:0000256" key="7">
    <source>
        <dbReference type="ARBA" id="ARBA00048478"/>
    </source>
</evidence>
<feature type="domain" description="Cytidylate kinase" evidence="9">
    <location>
        <begin position="9"/>
        <end position="218"/>
    </location>
</feature>
<dbReference type="RefSeq" id="WP_243831737.1">
    <property type="nucleotide sequence ID" value="NZ_CP171129.1"/>
</dbReference>
<dbReference type="Proteomes" id="UP000295371">
    <property type="component" value="Unassembled WGS sequence"/>
</dbReference>
<keyword evidence="3 8" id="KW-0547">Nucleotide-binding</keyword>
<dbReference type="AlphaFoldDB" id="A0A4R7J834"/>
<reference evidence="10 11" key="1">
    <citation type="submission" date="2019-03" db="EMBL/GenBank/DDBJ databases">
        <title>Genomic Encyclopedia of Archaeal and Bacterial Type Strains, Phase II (KMG-II): from individual species to whole genera.</title>
        <authorList>
            <person name="Goeker M."/>
        </authorList>
    </citation>
    <scope>NUCLEOTIDE SEQUENCE [LARGE SCALE GENOMIC DNA]</scope>
    <source>
        <strain evidence="10 11">DSM 24323</strain>
    </source>
</reference>
<dbReference type="Gene3D" id="3.40.50.300">
    <property type="entry name" value="P-loop containing nucleotide triphosphate hydrolases"/>
    <property type="match status" value="1"/>
</dbReference>
<comment type="catalytic activity">
    <reaction evidence="7 8">
        <text>CMP + ATP = CDP + ADP</text>
        <dbReference type="Rhea" id="RHEA:11600"/>
        <dbReference type="ChEBI" id="CHEBI:30616"/>
        <dbReference type="ChEBI" id="CHEBI:58069"/>
        <dbReference type="ChEBI" id="CHEBI:60377"/>
        <dbReference type="ChEBI" id="CHEBI:456216"/>
        <dbReference type="EC" id="2.7.4.25"/>
    </reaction>
</comment>
<dbReference type="GO" id="GO:0036430">
    <property type="term" value="F:CMP kinase activity"/>
    <property type="evidence" value="ECO:0007669"/>
    <property type="project" value="RHEA"/>
</dbReference>
<dbReference type="GO" id="GO:0036431">
    <property type="term" value="F:dCMP kinase activity"/>
    <property type="evidence" value="ECO:0007669"/>
    <property type="project" value="InterPro"/>
</dbReference>
<dbReference type="InterPro" id="IPR011994">
    <property type="entry name" value="Cytidylate_kinase_dom"/>
</dbReference>
<keyword evidence="5 8" id="KW-0067">ATP-binding</keyword>
<evidence type="ECO:0000256" key="4">
    <source>
        <dbReference type="ARBA" id="ARBA00022777"/>
    </source>
</evidence>
<evidence type="ECO:0000256" key="8">
    <source>
        <dbReference type="HAMAP-Rule" id="MF_00238"/>
    </source>
</evidence>
<dbReference type="InterPro" id="IPR003136">
    <property type="entry name" value="Cytidylate_kin"/>
</dbReference>
<dbReference type="InterPro" id="IPR027417">
    <property type="entry name" value="P-loop_NTPase"/>
</dbReference>
<dbReference type="SUPFAM" id="SSF52540">
    <property type="entry name" value="P-loop containing nucleoside triphosphate hydrolases"/>
    <property type="match status" value="1"/>
</dbReference>
<evidence type="ECO:0000256" key="6">
    <source>
        <dbReference type="ARBA" id="ARBA00047615"/>
    </source>
</evidence>
<dbReference type="GO" id="GO:0005524">
    <property type="term" value="F:ATP binding"/>
    <property type="evidence" value="ECO:0007669"/>
    <property type="project" value="UniProtKB-UniRule"/>
</dbReference>
<accession>A0A4R7J834</accession>
<protein>
    <recommendedName>
        <fullName evidence="8">Cytidylate kinase</fullName>
        <shortName evidence="8">CK</shortName>
        <ecNumber evidence="8">2.7.4.25</ecNumber>
    </recommendedName>
    <alternativeName>
        <fullName evidence="8">Cytidine monophosphate kinase</fullName>
        <shortName evidence="8">CMP kinase</shortName>
    </alternativeName>
</protein>
<dbReference type="EC" id="2.7.4.25" evidence="8"/>
<sequence>MTDDVPLVIAIDGPSGSGKSSASRGVAERLGLGFLDTGSMYRAVTWAALDRRIPLDDVEVVAELARTAVIEVSTDPRQFWITIDGTEVTAPIREPGISAVVSKVATNLAVREALIARQRQIITETGGIVAEGRDLTTVVVPDAPVRVLLVADPDARVRRRFSELEGKADEAAVTDQVVRRDAEDSTVAAFTEAADGVTVIDSTELDLSQVIDTIVELATAAHR</sequence>
<feature type="binding site" evidence="8">
    <location>
        <begin position="13"/>
        <end position="21"/>
    </location>
    <ligand>
        <name>ATP</name>
        <dbReference type="ChEBI" id="CHEBI:30616"/>
    </ligand>
</feature>
<dbReference type="HAMAP" id="MF_00238">
    <property type="entry name" value="Cytidyl_kinase_type1"/>
    <property type="match status" value="1"/>
</dbReference>
<keyword evidence="4 8" id="KW-0418">Kinase</keyword>
<evidence type="ECO:0000256" key="5">
    <source>
        <dbReference type="ARBA" id="ARBA00022840"/>
    </source>
</evidence>
<evidence type="ECO:0000256" key="1">
    <source>
        <dbReference type="ARBA" id="ARBA00009427"/>
    </source>
</evidence>
<evidence type="ECO:0000313" key="11">
    <source>
        <dbReference type="Proteomes" id="UP000295371"/>
    </source>
</evidence>
<comment type="subcellular location">
    <subcellularLocation>
        <location evidence="8">Cytoplasm</location>
    </subcellularLocation>
</comment>
<evidence type="ECO:0000313" key="10">
    <source>
        <dbReference type="EMBL" id="TDT33435.1"/>
    </source>
</evidence>
<dbReference type="Pfam" id="PF02224">
    <property type="entry name" value="Cytidylate_kin"/>
    <property type="match status" value="1"/>
</dbReference>
<dbReference type="EMBL" id="SOAW01000001">
    <property type="protein sequence ID" value="TDT33435.1"/>
    <property type="molecule type" value="Genomic_DNA"/>
</dbReference>
<name>A0A4R7J834_9ACTN</name>
<comment type="catalytic activity">
    <reaction evidence="6 8">
        <text>dCMP + ATP = dCDP + ADP</text>
        <dbReference type="Rhea" id="RHEA:25094"/>
        <dbReference type="ChEBI" id="CHEBI:30616"/>
        <dbReference type="ChEBI" id="CHEBI:57566"/>
        <dbReference type="ChEBI" id="CHEBI:58593"/>
        <dbReference type="ChEBI" id="CHEBI:456216"/>
        <dbReference type="EC" id="2.7.4.25"/>
    </reaction>
</comment>
<keyword evidence="8" id="KW-0963">Cytoplasm</keyword>
<evidence type="ECO:0000259" key="9">
    <source>
        <dbReference type="Pfam" id="PF02224"/>
    </source>
</evidence>
<comment type="caution">
    <text evidence="10">The sequence shown here is derived from an EMBL/GenBank/DDBJ whole genome shotgun (WGS) entry which is preliminary data.</text>
</comment>
<evidence type="ECO:0000256" key="3">
    <source>
        <dbReference type="ARBA" id="ARBA00022741"/>
    </source>
</evidence>
<proteinExistence type="inferred from homology"/>
<keyword evidence="2 8" id="KW-0808">Transferase</keyword>
<dbReference type="GO" id="GO:0005737">
    <property type="term" value="C:cytoplasm"/>
    <property type="evidence" value="ECO:0007669"/>
    <property type="project" value="UniProtKB-SubCell"/>
</dbReference>
<evidence type="ECO:0000256" key="2">
    <source>
        <dbReference type="ARBA" id="ARBA00022679"/>
    </source>
</evidence>
<dbReference type="GO" id="GO:0006220">
    <property type="term" value="P:pyrimidine nucleotide metabolic process"/>
    <property type="evidence" value="ECO:0007669"/>
    <property type="project" value="UniProtKB-UniRule"/>
</dbReference>